<feature type="domain" description="ParB-like N-terminal" evidence="4">
    <location>
        <begin position="35"/>
        <end position="124"/>
    </location>
</feature>
<proteinExistence type="inferred from homology"/>
<dbReference type="GO" id="GO:0003677">
    <property type="term" value="F:DNA binding"/>
    <property type="evidence" value="ECO:0007669"/>
    <property type="project" value="UniProtKB-KW"/>
</dbReference>
<evidence type="ECO:0000256" key="3">
    <source>
        <dbReference type="SAM" id="MobiDB-lite"/>
    </source>
</evidence>
<name>A0A0C1R7E8_9CYAN</name>
<comment type="similarity">
    <text evidence="1">Belongs to the ParB family.</text>
</comment>
<dbReference type="PANTHER" id="PTHR33375:SF7">
    <property type="entry name" value="CHROMOSOME 2-PARTITIONING PROTEIN PARB-RELATED"/>
    <property type="match status" value="1"/>
</dbReference>
<evidence type="ECO:0000256" key="2">
    <source>
        <dbReference type="ARBA" id="ARBA00023125"/>
    </source>
</evidence>
<dbReference type="FunFam" id="3.90.1530.30:FF:000001">
    <property type="entry name" value="Chromosome partitioning protein ParB"/>
    <property type="match status" value="1"/>
</dbReference>
<dbReference type="OrthoDB" id="9802051at2"/>
<evidence type="ECO:0000313" key="5">
    <source>
        <dbReference type="EMBL" id="KIE13504.1"/>
    </source>
</evidence>
<dbReference type="SMART" id="SM00470">
    <property type="entry name" value="ParB"/>
    <property type="match status" value="1"/>
</dbReference>
<dbReference type="InterPro" id="IPR041468">
    <property type="entry name" value="HTH_ParB/Spo0J"/>
</dbReference>
<dbReference type="AlphaFoldDB" id="A0A0C1R7E8"/>
<dbReference type="CDD" id="cd16393">
    <property type="entry name" value="SPO0J_N"/>
    <property type="match status" value="1"/>
</dbReference>
<dbReference type="InterPro" id="IPR004437">
    <property type="entry name" value="ParB/RepB/Spo0J"/>
</dbReference>
<evidence type="ECO:0000259" key="4">
    <source>
        <dbReference type="SMART" id="SM00470"/>
    </source>
</evidence>
<organism evidence="5">
    <name type="scientific">Tolypothrix bouteillei VB521301</name>
    <dbReference type="NCBI Taxonomy" id="1479485"/>
    <lineage>
        <taxon>Bacteria</taxon>
        <taxon>Bacillati</taxon>
        <taxon>Cyanobacteriota</taxon>
        <taxon>Cyanophyceae</taxon>
        <taxon>Nostocales</taxon>
        <taxon>Tolypothrichaceae</taxon>
        <taxon>Tolypothrix</taxon>
    </lineage>
</organism>
<dbReference type="InterPro" id="IPR003115">
    <property type="entry name" value="ParB_N"/>
</dbReference>
<feature type="compositionally biased region" description="Basic residues" evidence="3">
    <location>
        <begin position="1"/>
        <end position="10"/>
    </location>
</feature>
<dbReference type="Pfam" id="PF17762">
    <property type="entry name" value="HTH_ParB"/>
    <property type="match status" value="1"/>
</dbReference>
<dbReference type="GO" id="GO:0005694">
    <property type="term" value="C:chromosome"/>
    <property type="evidence" value="ECO:0007669"/>
    <property type="project" value="TreeGrafter"/>
</dbReference>
<dbReference type="Gene3D" id="3.90.1530.30">
    <property type="match status" value="1"/>
</dbReference>
<dbReference type="Gene3D" id="1.10.10.2830">
    <property type="match status" value="1"/>
</dbReference>
<keyword evidence="2" id="KW-0238">DNA-binding</keyword>
<dbReference type="SUPFAM" id="SSF109709">
    <property type="entry name" value="KorB DNA-binding domain-like"/>
    <property type="match status" value="1"/>
</dbReference>
<dbReference type="InterPro" id="IPR050336">
    <property type="entry name" value="Chromosome_partition/occlusion"/>
</dbReference>
<dbReference type="InterPro" id="IPR036086">
    <property type="entry name" value="ParB/Sulfiredoxin_sf"/>
</dbReference>
<dbReference type="EMBL" id="JHEG02000016">
    <property type="protein sequence ID" value="KIE13504.1"/>
    <property type="molecule type" value="Genomic_DNA"/>
</dbReference>
<dbReference type="STRING" id="1479485.DA73_0203810"/>
<comment type="caution">
    <text evidence="5">The sequence shown here is derived from an EMBL/GenBank/DDBJ whole genome shotgun (WGS) entry which is preliminary data.</text>
</comment>
<sequence length="310" mass="35055">MSTRSPRRTSQKPPADRSKLKNVALFKEDEQAGSSTVPIDKIVLPPTQPRSYFDPGAMQSLVESVNRDGILQPLLVRRVKDQYELVAGERRYKAAQEVGLTEVPVTIRELSDSQAVQYALVENLQREDLNPIEETSGILQLLAMNLECIVDEVPALLYRLNNEAKGIINRNVSVNSNLETVEKVFASLGRMNWQSFVRTRLPLLKLPDDIQSALRTGRLEYTKAKEIAKLESVEDRAELLEAAIEIPLSLSQIKEIVKKKQPKTETSTLQSRLETTYLKAKKSKVWENKEKQEKLESLLAELEALMTDSK</sequence>
<gene>
    <name evidence="5" type="ORF">DA73_0203810</name>
</gene>
<evidence type="ECO:0000256" key="1">
    <source>
        <dbReference type="ARBA" id="ARBA00006295"/>
    </source>
</evidence>
<reference evidence="5" key="1">
    <citation type="journal article" date="2015" name="Genome Announc.">
        <title>Draft Genome Sequence of Tolypothrix boutellei Strain VB521301.</title>
        <authorList>
            <person name="Chandrababunaidu M.M."/>
            <person name="Singh D."/>
            <person name="Sen D."/>
            <person name="Bhan S."/>
            <person name="Das S."/>
            <person name="Gupta A."/>
            <person name="Adhikary S.P."/>
            <person name="Tripathy S."/>
        </authorList>
    </citation>
    <scope>NUCLEOTIDE SEQUENCE</scope>
    <source>
        <strain evidence="5">VB521301</strain>
    </source>
</reference>
<feature type="region of interest" description="Disordered" evidence="3">
    <location>
        <begin position="1"/>
        <end position="24"/>
    </location>
</feature>
<dbReference type="PANTHER" id="PTHR33375">
    <property type="entry name" value="CHROMOSOME-PARTITIONING PROTEIN PARB-RELATED"/>
    <property type="match status" value="1"/>
</dbReference>
<dbReference type="NCBIfam" id="TIGR00180">
    <property type="entry name" value="parB_part"/>
    <property type="match status" value="1"/>
</dbReference>
<dbReference type="Pfam" id="PF02195">
    <property type="entry name" value="ParB_N"/>
    <property type="match status" value="1"/>
</dbReference>
<dbReference type="GO" id="GO:0007059">
    <property type="term" value="P:chromosome segregation"/>
    <property type="evidence" value="ECO:0007669"/>
    <property type="project" value="TreeGrafter"/>
</dbReference>
<protein>
    <submittedName>
        <fullName evidence="5">Plasmid partitioning protein ParB</fullName>
    </submittedName>
</protein>
<accession>A0A0C1R7E8</accession>
<dbReference type="SUPFAM" id="SSF110849">
    <property type="entry name" value="ParB/Sulfiredoxin"/>
    <property type="match status" value="1"/>
</dbReference>